<keyword evidence="6" id="KW-0186">Copper</keyword>
<keyword evidence="8" id="KW-1185">Reference proteome</keyword>
<keyword evidence="5 6" id="KW-0472">Membrane</keyword>
<keyword evidence="4 6" id="KW-1133">Transmembrane helix</keyword>
<dbReference type="GO" id="GO:0005886">
    <property type="term" value="C:plasma membrane"/>
    <property type="evidence" value="ECO:0007669"/>
    <property type="project" value="TreeGrafter"/>
</dbReference>
<organism evidence="7 8">
    <name type="scientific">Kingdonia uniflora</name>
    <dbReference type="NCBI Taxonomy" id="39325"/>
    <lineage>
        <taxon>Eukaryota</taxon>
        <taxon>Viridiplantae</taxon>
        <taxon>Streptophyta</taxon>
        <taxon>Embryophyta</taxon>
        <taxon>Tracheophyta</taxon>
        <taxon>Spermatophyta</taxon>
        <taxon>Magnoliopsida</taxon>
        <taxon>Ranunculales</taxon>
        <taxon>Circaeasteraceae</taxon>
        <taxon>Kingdonia</taxon>
    </lineage>
</organism>
<reference evidence="7 8" key="1">
    <citation type="journal article" date="2020" name="IScience">
        <title>Genome Sequencing of the Endangered Kingdonia uniflora (Circaeasteraceae, Ranunculales) Reveals Potential Mechanisms of Evolutionary Specialization.</title>
        <authorList>
            <person name="Sun Y."/>
            <person name="Deng T."/>
            <person name="Zhang A."/>
            <person name="Moore M.J."/>
            <person name="Landis J.B."/>
            <person name="Lin N."/>
            <person name="Zhang H."/>
            <person name="Zhang X."/>
            <person name="Huang J."/>
            <person name="Zhang X."/>
            <person name="Sun H."/>
            <person name="Wang H."/>
        </authorList>
    </citation>
    <scope>NUCLEOTIDE SEQUENCE [LARGE SCALE GENOMIC DNA]</scope>
    <source>
        <strain evidence="7">TB1705</strain>
        <tissue evidence="7">Leaf</tissue>
    </source>
</reference>
<feature type="transmembrane region" description="Helical" evidence="6">
    <location>
        <begin position="96"/>
        <end position="116"/>
    </location>
</feature>
<dbReference type="InterPro" id="IPR007274">
    <property type="entry name" value="Cop_transporter"/>
</dbReference>
<comment type="subcellular location">
    <subcellularLocation>
        <location evidence="6">Membrane</location>
        <topology evidence="6">Multi-pass membrane protein</topology>
    </subcellularLocation>
</comment>
<name>A0A7J7N1Q3_9MAGN</name>
<evidence type="ECO:0000313" key="8">
    <source>
        <dbReference type="Proteomes" id="UP000541444"/>
    </source>
</evidence>
<dbReference type="AlphaFoldDB" id="A0A7J7N1Q3"/>
<dbReference type="Pfam" id="PF04145">
    <property type="entry name" value="Ctr"/>
    <property type="match status" value="2"/>
</dbReference>
<evidence type="ECO:0000256" key="1">
    <source>
        <dbReference type="ARBA" id="ARBA00006921"/>
    </source>
</evidence>
<accession>A0A7J7N1Q3</accession>
<keyword evidence="6" id="KW-0406">Ion transport</keyword>
<comment type="similarity">
    <text evidence="1 6">Belongs to the copper transporter (Ctr) (TC 1.A.56) family. SLC31A subfamily.</text>
</comment>
<evidence type="ECO:0000256" key="3">
    <source>
        <dbReference type="ARBA" id="ARBA00022796"/>
    </source>
</evidence>
<keyword evidence="6" id="KW-0813">Transport</keyword>
<dbReference type="Proteomes" id="UP000541444">
    <property type="component" value="Unassembled WGS sequence"/>
</dbReference>
<protein>
    <recommendedName>
        <fullName evidence="6">Copper transport protein</fullName>
    </recommendedName>
</protein>
<evidence type="ECO:0000256" key="5">
    <source>
        <dbReference type="ARBA" id="ARBA00023136"/>
    </source>
</evidence>
<sequence length="117" mass="13083">MADVRMSMMMHTALYWGKAYEILFKEWPRASTGMYVLALVFVFVLGMLVELLSHYKLVKPGSNYVMAGVVQTIVHAIRVALAFLIMLALMSFNVGVFLVAVAGRTVGYFFFGSGVFR</sequence>
<evidence type="ECO:0000256" key="6">
    <source>
        <dbReference type="RuleBase" id="RU367022"/>
    </source>
</evidence>
<gene>
    <name evidence="7" type="ORF">GIB67_007704</name>
</gene>
<dbReference type="EMBL" id="JACGCM010001144">
    <property type="protein sequence ID" value="KAF6161063.1"/>
    <property type="molecule type" value="Genomic_DNA"/>
</dbReference>
<feature type="transmembrane region" description="Helical" evidence="6">
    <location>
        <begin position="33"/>
        <end position="52"/>
    </location>
</feature>
<comment type="caution">
    <text evidence="7">The sequence shown here is derived from an EMBL/GenBank/DDBJ whole genome shotgun (WGS) entry which is preliminary data.</text>
</comment>
<keyword evidence="2 6" id="KW-0812">Transmembrane</keyword>
<dbReference type="OrthoDB" id="73901at2759"/>
<evidence type="ECO:0000256" key="2">
    <source>
        <dbReference type="ARBA" id="ARBA00022692"/>
    </source>
</evidence>
<dbReference type="GO" id="GO:0005375">
    <property type="term" value="F:copper ion transmembrane transporter activity"/>
    <property type="evidence" value="ECO:0007669"/>
    <property type="project" value="UniProtKB-UniRule"/>
</dbReference>
<proteinExistence type="inferred from homology"/>
<keyword evidence="3 6" id="KW-0187">Copper transport</keyword>
<dbReference type="PANTHER" id="PTHR12483">
    <property type="entry name" value="SOLUTE CARRIER FAMILY 31 COPPER TRANSPORTERS"/>
    <property type="match status" value="1"/>
</dbReference>
<feature type="transmembrane region" description="Helical" evidence="6">
    <location>
        <begin position="64"/>
        <end position="90"/>
    </location>
</feature>
<evidence type="ECO:0000256" key="4">
    <source>
        <dbReference type="ARBA" id="ARBA00022989"/>
    </source>
</evidence>
<evidence type="ECO:0000313" key="7">
    <source>
        <dbReference type="EMBL" id="KAF6161063.1"/>
    </source>
</evidence>
<dbReference type="PANTHER" id="PTHR12483:SF24">
    <property type="entry name" value="COPPER TRANSPORTER 2-RELATED"/>
    <property type="match status" value="1"/>
</dbReference>